<evidence type="ECO:0000313" key="2">
    <source>
        <dbReference type="Proteomes" id="UP001241472"/>
    </source>
</evidence>
<organism evidence="1 2">
    <name type="scientific">Neorhizobium huautlense</name>
    <dbReference type="NCBI Taxonomy" id="67774"/>
    <lineage>
        <taxon>Bacteria</taxon>
        <taxon>Pseudomonadati</taxon>
        <taxon>Pseudomonadota</taxon>
        <taxon>Alphaproteobacteria</taxon>
        <taxon>Hyphomicrobiales</taxon>
        <taxon>Rhizobiaceae</taxon>
        <taxon>Rhizobium/Agrobacterium group</taxon>
        <taxon>Neorhizobium</taxon>
    </lineage>
</organism>
<dbReference type="Proteomes" id="UP001241472">
    <property type="component" value="Unassembled WGS sequence"/>
</dbReference>
<gene>
    <name evidence="1" type="ORF">J2T09_003031</name>
</gene>
<accession>A0ABT9PWK3</accession>
<comment type="caution">
    <text evidence="1">The sequence shown here is derived from an EMBL/GenBank/DDBJ whole genome shotgun (WGS) entry which is preliminary data.</text>
</comment>
<protein>
    <submittedName>
        <fullName evidence="1">Uncharacterized protein</fullName>
    </submittedName>
</protein>
<name>A0ABT9PWK3_9HYPH</name>
<keyword evidence="2" id="KW-1185">Reference proteome</keyword>
<evidence type="ECO:0000313" key="1">
    <source>
        <dbReference type="EMBL" id="MDP9838264.1"/>
    </source>
</evidence>
<dbReference type="EMBL" id="JAUSRF010000009">
    <property type="protein sequence ID" value="MDP9838264.1"/>
    <property type="molecule type" value="Genomic_DNA"/>
</dbReference>
<proteinExistence type="predicted"/>
<dbReference type="RefSeq" id="WP_306835980.1">
    <property type="nucleotide sequence ID" value="NZ_JAUSRF010000009.1"/>
</dbReference>
<sequence length="98" mass="10868">MRPYDSESIPASRLLVSFYYEGNPVGSFEGDVIPTEPGTYRHMPFRSVGHLWMGQALAAGRTVFCTYSQGASTIQFQVMAYPAYGTLVLDNFSVLDCE</sequence>
<reference evidence="1 2" key="1">
    <citation type="submission" date="2023-07" db="EMBL/GenBank/DDBJ databases">
        <title>Sorghum-associated microbial communities from plants grown in Nebraska, USA.</title>
        <authorList>
            <person name="Schachtman D."/>
        </authorList>
    </citation>
    <scope>NUCLEOTIDE SEQUENCE [LARGE SCALE GENOMIC DNA]</scope>
    <source>
        <strain evidence="1 2">DS1307</strain>
    </source>
</reference>